<evidence type="ECO:0000313" key="2">
    <source>
        <dbReference type="EMBL" id="SDE60110.1"/>
    </source>
</evidence>
<dbReference type="Proteomes" id="UP000183685">
    <property type="component" value="Unassembled WGS sequence"/>
</dbReference>
<name>A0A1G7E9A6_9PROT</name>
<dbReference type="InterPro" id="IPR016181">
    <property type="entry name" value="Acyl_CoA_acyltransferase"/>
</dbReference>
<gene>
    <name evidence="2" type="ORF">SAMN04488071_3342</name>
</gene>
<dbReference type="InterPro" id="IPR052777">
    <property type="entry name" value="Acetyltransferase_Enz"/>
</dbReference>
<dbReference type="CDD" id="cd04301">
    <property type="entry name" value="NAT_SF"/>
    <property type="match status" value="1"/>
</dbReference>
<organism evidence="2 3">
    <name type="scientific">Kordiimonas lacus</name>
    <dbReference type="NCBI Taxonomy" id="637679"/>
    <lineage>
        <taxon>Bacteria</taxon>
        <taxon>Pseudomonadati</taxon>
        <taxon>Pseudomonadota</taxon>
        <taxon>Alphaproteobacteria</taxon>
        <taxon>Kordiimonadales</taxon>
        <taxon>Kordiimonadaceae</taxon>
        <taxon>Kordiimonas</taxon>
    </lineage>
</organism>
<evidence type="ECO:0000313" key="3">
    <source>
        <dbReference type="Proteomes" id="UP000183685"/>
    </source>
</evidence>
<dbReference type="AlphaFoldDB" id="A0A1G7E9A6"/>
<dbReference type="PANTHER" id="PTHR43305:SF1">
    <property type="entry name" value="FAMILY N-ACETYLTRANSFERASE, PUTATIVE (AFU_ORTHOLOGUE AFUA_2G01380)-RELATED"/>
    <property type="match status" value="1"/>
</dbReference>
<dbReference type="Pfam" id="PF00583">
    <property type="entry name" value="Acetyltransf_1"/>
    <property type="match status" value="1"/>
</dbReference>
<accession>A0A1G7E9A6</accession>
<reference evidence="2 3" key="1">
    <citation type="submission" date="2016-10" db="EMBL/GenBank/DDBJ databases">
        <authorList>
            <person name="de Groot N.N."/>
        </authorList>
    </citation>
    <scope>NUCLEOTIDE SEQUENCE [LARGE SCALE GENOMIC DNA]</scope>
    <source>
        <strain evidence="2 3">CGMCC 1.9109</strain>
    </source>
</reference>
<dbReference type="GO" id="GO:0016747">
    <property type="term" value="F:acyltransferase activity, transferring groups other than amino-acyl groups"/>
    <property type="evidence" value="ECO:0007669"/>
    <property type="project" value="InterPro"/>
</dbReference>
<dbReference type="STRING" id="637679.GCA_001550055_00121"/>
<keyword evidence="2" id="KW-0012">Acyltransferase</keyword>
<dbReference type="Gene3D" id="3.40.630.30">
    <property type="match status" value="1"/>
</dbReference>
<keyword evidence="2" id="KW-0808">Transferase</keyword>
<dbReference type="SUPFAM" id="SSF55729">
    <property type="entry name" value="Acyl-CoA N-acyltransferases (Nat)"/>
    <property type="match status" value="1"/>
</dbReference>
<protein>
    <submittedName>
        <fullName evidence="2">L-amino acid N-acyltransferase YncA</fullName>
    </submittedName>
</protein>
<dbReference type="EMBL" id="FNAK01000008">
    <property type="protein sequence ID" value="SDE60110.1"/>
    <property type="molecule type" value="Genomic_DNA"/>
</dbReference>
<feature type="domain" description="N-acetyltransferase" evidence="1">
    <location>
        <begin position="15"/>
        <end position="162"/>
    </location>
</feature>
<keyword evidence="3" id="KW-1185">Reference proteome</keyword>
<dbReference type="PANTHER" id="PTHR43305">
    <property type="entry name" value="FAMILY N-ACETYLTRANSFERASE, PUTATIVE (AFU_ORTHOLOGUE AFUA_2G01380)-RELATED"/>
    <property type="match status" value="1"/>
</dbReference>
<evidence type="ECO:0000259" key="1">
    <source>
        <dbReference type="PROSITE" id="PS51186"/>
    </source>
</evidence>
<dbReference type="PROSITE" id="PS51186">
    <property type="entry name" value="GNAT"/>
    <property type="match status" value="1"/>
</dbReference>
<sequence length="162" mass="17975">MTGTIKMANNEPETLVTTAESPEDIAAVKAIFRAFVEFLPIDLDFQGIEDEMARFPDGYVLLLIAKQGDTPIGAVALKAHDSDVCEMKRLYVLPQGQGTGAGRMLCEALLKHAKALGYKTMLLDSLRRLEAAVALYGKLGFEETTPYNYNPEDDVVYMRRRL</sequence>
<dbReference type="InterPro" id="IPR000182">
    <property type="entry name" value="GNAT_dom"/>
</dbReference>
<proteinExistence type="predicted"/>